<reference evidence="1 2" key="1">
    <citation type="journal article" date="2023" name="bioRxiv">
        <title>An intranuclear bacterial parasite of deep-sea mussels expresses apoptosis inhibitors acquired from its host.</title>
        <authorList>
            <person name="Gonzalez Porras M.A."/>
            <person name="Assie A."/>
            <person name="Tietjen M."/>
            <person name="Violette M."/>
            <person name="Kleiner M."/>
            <person name="Gruber-Vodicka H."/>
            <person name="Dubilier N."/>
            <person name="Leisch N."/>
        </authorList>
    </citation>
    <scope>NUCLEOTIDE SEQUENCE [LARGE SCALE GENOMIC DNA]</scope>
    <source>
        <strain evidence="1">IAP13</strain>
    </source>
</reference>
<organism evidence="1 2">
    <name type="scientific">Candidatus Endonucleibacter bathymodioli</name>
    <dbReference type="NCBI Taxonomy" id="539814"/>
    <lineage>
        <taxon>Bacteria</taxon>
        <taxon>Pseudomonadati</taxon>
        <taxon>Pseudomonadota</taxon>
        <taxon>Gammaproteobacteria</taxon>
        <taxon>Oceanospirillales</taxon>
        <taxon>Endozoicomonadaceae</taxon>
        <taxon>Candidatus Endonucleibacter</taxon>
    </lineage>
</organism>
<sequence>MEACQTGEGRTEIFLSMISSVDKFKKLNNSRDKDPLVFNRNTTLYTASGIFSVLGDEFRTTSVVANIINNMRSLEERVLGESCYIETAWQCQTLDLLHLMLIINERMQNDPSFSDDKILSCIYDNDFPKELISQFGSVYFRLHDDVLIEADLLKSSEKNYCIV</sequence>
<protein>
    <submittedName>
        <fullName evidence="1">Uncharacterized protein</fullName>
    </submittedName>
</protein>
<dbReference type="AlphaFoldDB" id="A0AA90NWG4"/>
<accession>A0AA90NWG4</accession>
<comment type="caution">
    <text evidence="1">The sequence shown here is derived from an EMBL/GenBank/DDBJ whole genome shotgun (WGS) entry which is preliminary data.</text>
</comment>
<proteinExistence type="predicted"/>
<dbReference type="Proteomes" id="UP001178148">
    <property type="component" value="Unassembled WGS sequence"/>
</dbReference>
<dbReference type="EMBL" id="JASXSV010000002">
    <property type="protein sequence ID" value="MDP0588051.1"/>
    <property type="molecule type" value="Genomic_DNA"/>
</dbReference>
<name>A0AA90NWG4_9GAMM</name>
<gene>
    <name evidence="1" type="ORF">QS748_02130</name>
</gene>
<evidence type="ECO:0000313" key="1">
    <source>
        <dbReference type="EMBL" id="MDP0588051.1"/>
    </source>
</evidence>
<evidence type="ECO:0000313" key="2">
    <source>
        <dbReference type="Proteomes" id="UP001178148"/>
    </source>
</evidence>
<keyword evidence="2" id="KW-1185">Reference proteome</keyword>